<keyword evidence="2" id="KW-1133">Transmembrane helix</keyword>
<dbReference type="InterPro" id="IPR036457">
    <property type="entry name" value="PPM-type-like_dom_sf"/>
</dbReference>
<accession>A0A1V0TKH6</accession>
<keyword evidence="2" id="KW-0472">Membrane</keyword>
<evidence type="ECO:0000256" key="2">
    <source>
        <dbReference type="SAM" id="Phobius"/>
    </source>
</evidence>
<dbReference type="OrthoDB" id="311904at2"/>
<keyword evidence="2" id="KW-0812">Transmembrane</keyword>
<evidence type="ECO:0000259" key="3">
    <source>
        <dbReference type="SMART" id="SM00331"/>
    </source>
</evidence>
<dbReference type="PANTHER" id="PTHR43156:SF2">
    <property type="entry name" value="STAGE II SPORULATION PROTEIN E"/>
    <property type="match status" value="1"/>
</dbReference>
<dbReference type="Proteomes" id="UP000192726">
    <property type="component" value="Chromosome"/>
</dbReference>
<dbReference type="InterPro" id="IPR052016">
    <property type="entry name" value="Bact_Sigma-Reg"/>
</dbReference>
<proteinExistence type="predicted"/>
<feature type="domain" description="PPM-type phosphatase" evidence="3">
    <location>
        <begin position="126"/>
        <end position="348"/>
    </location>
</feature>
<dbReference type="SMART" id="SM00331">
    <property type="entry name" value="PP2C_SIG"/>
    <property type="match status" value="1"/>
</dbReference>
<evidence type="ECO:0000256" key="1">
    <source>
        <dbReference type="ARBA" id="ARBA00022801"/>
    </source>
</evidence>
<dbReference type="GO" id="GO:0016791">
    <property type="term" value="F:phosphatase activity"/>
    <property type="evidence" value="ECO:0007669"/>
    <property type="project" value="TreeGrafter"/>
</dbReference>
<evidence type="ECO:0000313" key="4">
    <source>
        <dbReference type="EMBL" id="ARF53445.1"/>
    </source>
</evidence>
<dbReference type="InterPro" id="IPR001932">
    <property type="entry name" value="PPM-type_phosphatase-like_dom"/>
</dbReference>
<dbReference type="EMBL" id="CP020569">
    <property type="protein sequence ID" value="ARF53445.1"/>
    <property type="molecule type" value="Genomic_DNA"/>
</dbReference>
<dbReference type="FunFam" id="3.60.40.10:FF:000058">
    <property type="entry name" value="Stage II sporulation protein E"/>
    <property type="match status" value="1"/>
</dbReference>
<feature type="transmembrane region" description="Helical" evidence="2">
    <location>
        <begin position="74"/>
        <end position="93"/>
    </location>
</feature>
<name>A0A1V0TKH6_9ACTN</name>
<evidence type="ECO:0000313" key="5">
    <source>
        <dbReference type="Proteomes" id="UP000192726"/>
    </source>
</evidence>
<keyword evidence="5" id="KW-1185">Reference proteome</keyword>
<sequence>MVAVPLAWIAAVVVIDVLAPPDIHLGPLLVAAPAITVAFGGPWMAGLVAAVAVSAQVIIAVVRDRDRLISANHWAQIAALVIVGLSVVIFSALRERRARELNQVRYVSETAQRVVLRPLPKHVGPLRVASLYLAAEAEAKIGGDLYAAVRTDSGTRLLVGDVRGKGMTSVGDAALLLGAFRAAAHRQATLAELAAFLDGSVCWNLTEPGENEQAGETFITAALLDIPDEGSKATMIDCGHPPPIVVRDGRVSKIDAYQPAPPLGLGDLVHARYHVDTFTFGIGDLLLLYTDGVIEARDSTGAFYPLAKRIEAWSERHPDPFLHRLRRDLLDHVGGWLDDDAAMIAIERLPP</sequence>
<protein>
    <submittedName>
        <fullName evidence="4">Protein phosphatase</fullName>
    </submittedName>
</protein>
<dbReference type="STRING" id="553510.B1H19_04040"/>
<gene>
    <name evidence="4" type="ORF">B1H19_04040</name>
</gene>
<dbReference type="AlphaFoldDB" id="A0A1V0TKH6"/>
<dbReference type="SUPFAM" id="SSF81606">
    <property type="entry name" value="PP2C-like"/>
    <property type="match status" value="1"/>
</dbReference>
<feature type="transmembrane region" description="Helical" evidence="2">
    <location>
        <begin position="41"/>
        <end position="62"/>
    </location>
</feature>
<dbReference type="Gene3D" id="3.60.40.10">
    <property type="entry name" value="PPM-type phosphatase domain"/>
    <property type="match status" value="1"/>
</dbReference>
<organism evidence="4 5">
    <name type="scientific">Streptomyces gilvosporeus</name>
    <dbReference type="NCBI Taxonomy" id="553510"/>
    <lineage>
        <taxon>Bacteria</taxon>
        <taxon>Bacillati</taxon>
        <taxon>Actinomycetota</taxon>
        <taxon>Actinomycetes</taxon>
        <taxon>Kitasatosporales</taxon>
        <taxon>Streptomycetaceae</taxon>
        <taxon>Streptomyces</taxon>
    </lineage>
</organism>
<keyword evidence="1" id="KW-0378">Hydrolase</keyword>
<dbReference type="KEGG" id="sgv:B1H19_04040"/>
<dbReference type="Pfam" id="PF07228">
    <property type="entry name" value="SpoIIE"/>
    <property type="match status" value="1"/>
</dbReference>
<dbReference type="PANTHER" id="PTHR43156">
    <property type="entry name" value="STAGE II SPORULATION PROTEIN E-RELATED"/>
    <property type="match status" value="1"/>
</dbReference>
<reference evidence="4 5" key="1">
    <citation type="submission" date="2017-04" db="EMBL/GenBank/DDBJ databases">
        <title>Complete Genome Sequence of Streptomyces gilvosporeus F607, a Capable Producer of Natamycin.</title>
        <authorList>
            <person name="Zong G."/>
            <person name="Zhong C."/>
            <person name="Fu J."/>
            <person name="Qin R."/>
            <person name="Cao G."/>
        </authorList>
    </citation>
    <scope>NUCLEOTIDE SEQUENCE [LARGE SCALE GENOMIC DNA]</scope>
    <source>
        <strain evidence="4 5">F607</strain>
    </source>
</reference>